<feature type="binding site" evidence="8">
    <location>
        <position position="91"/>
    </location>
    <ligand>
        <name>[4Fe-4S] cluster</name>
        <dbReference type="ChEBI" id="CHEBI:49883"/>
        <note>4Fe-4S-S-AdoMet</note>
    </ligand>
</feature>
<feature type="binding site" evidence="8">
    <location>
        <position position="87"/>
    </location>
    <ligand>
        <name>[4Fe-4S] cluster</name>
        <dbReference type="ChEBI" id="CHEBI:49883"/>
        <note>4Fe-4S-S-AdoMet</note>
    </ligand>
</feature>
<dbReference type="eggNOG" id="COG0535">
    <property type="taxonomic scope" value="Bacteria"/>
</dbReference>
<evidence type="ECO:0000256" key="4">
    <source>
        <dbReference type="ARBA" id="ARBA00022905"/>
    </source>
</evidence>
<comment type="similarity">
    <text evidence="8">Belongs to the radical SAM superfamily. PqqE family.</text>
</comment>
<dbReference type="CDD" id="cd01335">
    <property type="entry name" value="Radical_SAM"/>
    <property type="match status" value="1"/>
</dbReference>
<keyword evidence="1 8" id="KW-0004">4Fe-4S</keyword>
<evidence type="ECO:0000313" key="12">
    <source>
        <dbReference type="Proteomes" id="UP000002357"/>
    </source>
</evidence>
<protein>
    <recommendedName>
        <fullName evidence="8">PqqA peptide cyclase</fullName>
        <ecNumber evidence="8">1.21.98.4</ecNumber>
    </recommendedName>
    <alternativeName>
        <fullName evidence="8">Coenzyme PQQ synthesis protein E</fullName>
    </alternativeName>
</protein>
<dbReference type="InterPro" id="IPR058240">
    <property type="entry name" value="rSAM_sf"/>
</dbReference>
<comment type="catalytic activity">
    <reaction evidence="8">
        <text>[PQQ precursor protein] + S-adenosyl-L-methionine = E-Y cross-linked-[PQQ precursor protein] + 5'-deoxyadenosine + L-methionine + H(+)</text>
        <dbReference type="Rhea" id="RHEA:56836"/>
        <dbReference type="Rhea" id="RHEA-COMP:14800"/>
        <dbReference type="Rhea" id="RHEA-COMP:14801"/>
        <dbReference type="ChEBI" id="CHEBI:15378"/>
        <dbReference type="ChEBI" id="CHEBI:17319"/>
        <dbReference type="ChEBI" id="CHEBI:57844"/>
        <dbReference type="ChEBI" id="CHEBI:59789"/>
        <dbReference type="ChEBI" id="CHEBI:141026"/>
        <dbReference type="ChEBI" id="CHEBI:141027"/>
        <dbReference type="EC" id="1.21.98.4"/>
    </reaction>
</comment>
<evidence type="ECO:0000256" key="9">
    <source>
        <dbReference type="SAM" id="MobiDB-lite"/>
    </source>
</evidence>
<dbReference type="OrthoDB" id="9782387at2"/>
<dbReference type="SUPFAM" id="SSF102114">
    <property type="entry name" value="Radical SAM enzymes"/>
    <property type="match status" value="1"/>
</dbReference>
<feature type="domain" description="Radical SAM core" evidence="10">
    <location>
        <begin position="73"/>
        <end position="288"/>
    </location>
</feature>
<evidence type="ECO:0000256" key="7">
    <source>
        <dbReference type="ARBA" id="ARBA00023014"/>
    </source>
</evidence>
<dbReference type="Pfam" id="PF04055">
    <property type="entry name" value="Radical_SAM"/>
    <property type="match status" value="1"/>
</dbReference>
<dbReference type="NCBIfam" id="TIGR04085">
    <property type="entry name" value="rSAM_more_4Fe4S"/>
    <property type="match status" value="1"/>
</dbReference>
<name>E2PY04_STRCL</name>
<comment type="pathway">
    <text evidence="8">Cofactor biosynthesis; pyrroloquinoline quinone biosynthesis.</text>
</comment>
<keyword evidence="5 8" id="KW-0560">Oxidoreductase</keyword>
<dbReference type="SFLD" id="SFLDF00280">
    <property type="entry name" value="coenzyme_PQQ_synthesis_protein"/>
    <property type="match status" value="1"/>
</dbReference>
<dbReference type="PANTHER" id="PTHR11228">
    <property type="entry name" value="RADICAL SAM DOMAIN PROTEIN"/>
    <property type="match status" value="1"/>
</dbReference>
<dbReference type="SFLD" id="SFLDG01386">
    <property type="entry name" value="main_SPASM_domain-containing"/>
    <property type="match status" value="1"/>
</dbReference>
<keyword evidence="3 8" id="KW-0479">Metal-binding</keyword>
<dbReference type="InterPro" id="IPR000385">
    <property type="entry name" value="MoaA_NifB_PqqE_Fe-S-bd_CS"/>
</dbReference>
<reference evidence="11 12" key="1">
    <citation type="journal article" date="2010" name="Genome Biol. Evol.">
        <title>The sequence of a 1.8-mb bacterial linear plasmid reveals a rich evolutionary reservoir of secondary metabolic pathways.</title>
        <authorList>
            <person name="Medema M.H."/>
            <person name="Trefzer A."/>
            <person name="Kovalchuk A."/>
            <person name="van den Berg M."/>
            <person name="Mueller U."/>
            <person name="Heijne W."/>
            <person name="Wu L."/>
            <person name="Alam M.T."/>
            <person name="Ronning C.M."/>
            <person name="Nierman W.C."/>
            <person name="Bovenberg R.A.L."/>
            <person name="Breitling R."/>
            <person name="Takano E."/>
        </authorList>
    </citation>
    <scope>NUCLEOTIDE SEQUENCE [LARGE SCALE GENOMIC DNA]</scope>
    <source>
        <strain evidence="12">ATCC 27064 / DSM 738 / JCM 4710 / NBRC 13307 / NCIMB 12785 / NRRL 3585 / VKM Ac-602</strain>
    </source>
</reference>
<comment type="subunit">
    <text evidence="8">Interacts with PqqD. The interaction is necessary for activity of PqqE.</text>
</comment>
<dbReference type="GeneID" id="93728467"/>
<dbReference type="InterPro" id="IPR007197">
    <property type="entry name" value="rSAM"/>
</dbReference>
<dbReference type="STRING" id="1901.BB341_03455"/>
<dbReference type="PANTHER" id="PTHR11228:SF7">
    <property type="entry name" value="PQQA PEPTIDE CYCLASE"/>
    <property type="match status" value="1"/>
</dbReference>
<dbReference type="NCBIfam" id="TIGR02109">
    <property type="entry name" value="PQQ_syn_pqqE"/>
    <property type="match status" value="1"/>
</dbReference>
<dbReference type="CDD" id="cd21119">
    <property type="entry name" value="SPASM_PqqE"/>
    <property type="match status" value="1"/>
</dbReference>
<proteinExistence type="inferred from homology"/>
<evidence type="ECO:0000256" key="1">
    <source>
        <dbReference type="ARBA" id="ARBA00022485"/>
    </source>
</evidence>
<evidence type="ECO:0000256" key="3">
    <source>
        <dbReference type="ARBA" id="ARBA00022723"/>
    </source>
</evidence>
<dbReference type="GO" id="GO:1904047">
    <property type="term" value="F:S-adenosyl-L-methionine binding"/>
    <property type="evidence" value="ECO:0007669"/>
    <property type="project" value="UniProtKB-UniRule"/>
</dbReference>
<feature type="compositionally biased region" description="Basic and acidic residues" evidence="9">
    <location>
        <begin position="39"/>
        <end position="51"/>
    </location>
</feature>
<dbReference type="EC" id="1.21.98.4" evidence="8"/>
<evidence type="ECO:0000256" key="6">
    <source>
        <dbReference type="ARBA" id="ARBA00023004"/>
    </source>
</evidence>
<accession>E2PY04</accession>
<dbReference type="Gene3D" id="3.20.20.70">
    <property type="entry name" value="Aldolase class I"/>
    <property type="match status" value="1"/>
</dbReference>
<dbReference type="HAMAP" id="MF_00660">
    <property type="entry name" value="PqqE"/>
    <property type="match status" value="1"/>
</dbReference>
<comment type="function">
    <text evidence="8">Catalyzes the cross-linking of a glutamate residue and a tyrosine residue in the PqqA protein as part of the biosynthesis of pyrroloquinoline quinone (PQQ).</text>
</comment>
<dbReference type="SFLD" id="SFLDS00029">
    <property type="entry name" value="Radical_SAM"/>
    <property type="match status" value="1"/>
</dbReference>
<keyword evidence="6 8" id="KW-0408">Iron</keyword>
<dbReference type="EMBL" id="CM000913">
    <property type="protein sequence ID" value="EFG10180.1"/>
    <property type="molecule type" value="Genomic_DNA"/>
</dbReference>
<dbReference type="InterPro" id="IPR050377">
    <property type="entry name" value="Radical_SAM_PqqE_MftC-like"/>
</dbReference>
<dbReference type="GO" id="GO:0005506">
    <property type="term" value="F:iron ion binding"/>
    <property type="evidence" value="ECO:0007669"/>
    <property type="project" value="UniProtKB-UniRule"/>
</dbReference>
<dbReference type="GO" id="GO:0051539">
    <property type="term" value="F:4 iron, 4 sulfur cluster binding"/>
    <property type="evidence" value="ECO:0007669"/>
    <property type="project" value="UniProtKB-KW"/>
</dbReference>
<dbReference type="InterPro" id="IPR011843">
    <property type="entry name" value="PQQ_synth_PqqE_bac"/>
</dbReference>
<dbReference type="InterPro" id="IPR023885">
    <property type="entry name" value="4Fe4S-binding_SPASM_dom"/>
</dbReference>
<evidence type="ECO:0000259" key="10">
    <source>
        <dbReference type="PROSITE" id="PS51918"/>
    </source>
</evidence>
<organism evidence="11 12">
    <name type="scientific">Streptomyces clavuligerus</name>
    <dbReference type="NCBI Taxonomy" id="1901"/>
    <lineage>
        <taxon>Bacteria</taxon>
        <taxon>Bacillati</taxon>
        <taxon>Actinomycetota</taxon>
        <taxon>Actinomycetes</taxon>
        <taxon>Kitasatosporales</taxon>
        <taxon>Streptomycetaceae</taxon>
        <taxon>Streptomyces</taxon>
    </lineage>
</organism>
<dbReference type="GO" id="GO:0018189">
    <property type="term" value="P:pyrroloquinoline quinone biosynthetic process"/>
    <property type="evidence" value="ECO:0007669"/>
    <property type="project" value="UniProtKB-UniRule"/>
</dbReference>
<dbReference type="UniPathway" id="UPA00539"/>
<evidence type="ECO:0000313" key="11">
    <source>
        <dbReference type="EMBL" id="EFG10180.1"/>
    </source>
</evidence>
<dbReference type="RefSeq" id="WP_003962383.1">
    <property type="nucleotide sequence ID" value="NZ_CM000913.1"/>
</dbReference>
<feature type="binding site" evidence="8">
    <location>
        <position position="94"/>
    </location>
    <ligand>
        <name>[4Fe-4S] cluster</name>
        <dbReference type="ChEBI" id="CHEBI:49883"/>
        <note>4Fe-4S-S-AdoMet</note>
    </ligand>
</feature>
<feature type="region of interest" description="Disordered" evidence="9">
    <location>
        <begin position="1"/>
        <end position="51"/>
    </location>
</feature>
<dbReference type="AlphaFoldDB" id="E2PY04"/>
<evidence type="ECO:0000256" key="8">
    <source>
        <dbReference type="HAMAP-Rule" id="MF_00660"/>
    </source>
</evidence>
<evidence type="ECO:0000256" key="5">
    <source>
        <dbReference type="ARBA" id="ARBA00023002"/>
    </source>
</evidence>
<evidence type="ECO:0000256" key="2">
    <source>
        <dbReference type="ARBA" id="ARBA00022691"/>
    </source>
</evidence>
<keyword evidence="12" id="KW-1185">Reference proteome</keyword>
<dbReference type="InterPro" id="IPR013785">
    <property type="entry name" value="Aldolase_TIM"/>
</dbReference>
<dbReference type="PROSITE" id="PS51918">
    <property type="entry name" value="RADICAL_SAM"/>
    <property type="match status" value="1"/>
</dbReference>
<dbReference type="Pfam" id="PF13186">
    <property type="entry name" value="SPASM"/>
    <property type="match status" value="1"/>
</dbReference>
<dbReference type="GO" id="GO:0009975">
    <property type="term" value="F:cyclase activity"/>
    <property type="evidence" value="ECO:0007669"/>
    <property type="project" value="UniProtKB-UniRule"/>
</dbReference>
<keyword evidence="4 8" id="KW-0884">PQQ biosynthesis</keyword>
<keyword evidence="7 8" id="KW-0411">Iron-sulfur</keyword>
<dbReference type="PROSITE" id="PS01305">
    <property type="entry name" value="MOAA_NIFB_PQQE"/>
    <property type="match status" value="1"/>
</dbReference>
<dbReference type="SFLD" id="SFLDG01067">
    <property type="entry name" value="SPASM/twitch_domain_containing"/>
    <property type="match status" value="1"/>
</dbReference>
<keyword evidence="2 8" id="KW-0949">S-adenosyl-L-methionine</keyword>
<dbReference type="GO" id="GO:0016491">
    <property type="term" value="F:oxidoreductase activity"/>
    <property type="evidence" value="ECO:0007669"/>
    <property type="project" value="UniProtKB-KW"/>
</dbReference>
<sequence>MNGTPEGTVDGTPEGTVDGTPEGTVDGTADGTAEGTVDEATHRTADEATHRTADEAAYGIAHRAEEAAPPVDPAPPWALLAELSHGCPLRCAYCSNPVELIGRSDELTAEHWSDIFRQAADLGVVQTHLSGGEPLLRRDLPAVVAAADAAAVHTQLVTSGVGLNERRLAALTAAGLRSVQLSVQHADPAASEHIAGARSFAAKERAAHLVTAAGLPLGLNVVLHRANLDALDAIVELGLAWGASRIELANTQFYGWALRNRDALLPSRAQIAAARARLEHWRPLLAGRLELVWVVPDYVDGVAKPCMGGWGALSLTVAPDGRVYPCPAAAALPGLDAPNVRDHSLEWIWRESPAFTLYRGESWMREPCRSCELRGRDFGGCRCQAYALTGDAARTDPVCSRSPDHALVRALVDRAAEREAVSAAPQYAYREGP</sequence>
<comment type="cofactor">
    <cofactor evidence="8">
        <name>[4Fe-4S] cluster</name>
        <dbReference type="ChEBI" id="CHEBI:49883"/>
    </cofactor>
    <text evidence="8">Binds 1 [4Fe-4S] cluster. The cluster is coordinated with 3 cysteines and an exchangeable S-adenosyl-L-methionine.</text>
</comment>
<dbReference type="Proteomes" id="UP000002357">
    <property type="component" value="Chromosome"/>
</dbReference>
<gene>
    <name evidence="8 11" type="primary">pqqE</name>
    <name evidence="11" type="ORF">SCLAV_5107</name>
</gene>